<evidence type="ECO:0000256" key="1">
    <source>
        <dbReference type="ARBA" id="ARBA00010873"/>
    </source>
</evidence>
<proteinExistence type="inferred from homology"/>
<comment type="similarity">
    <text evidence="1">Belongs to the MobA/MobL family.</text>
</comment>
<dbReference type="InterPro" id="IPR005053">
    <property type="entry name" value="MobA_MobL"/>
</dbReference>
<organism evidence="5">
    <name type="scientific">Salmonella diarizonae</name>
    <dbReference type="NCBI Taxonomy" id="59204"/>
    <lineage>
        <taxon>Bacteria</taxon>
        <taxon>Pseudomonadati</taxon>
        <taxon>Pseudomonadota</taxon>
        <taxon>Gammaproteobacteria</taxon>
        <taxon>Enterobacterales</taxon>
        <taxon>Enterobacteriaceae</taxon>
        <taxon>Salmonella</taxon>
    </lineage>
</organism>
<reference evidence="6" key="4">
    <citation type="submission" date="2021-05" db="EMBL/GenBank/DDBJ databases">
        <title>Whole genome PacBio Sequel sequence of Salmonella enterica subsp. enterica.</title>
        <authorList>
            <person name="Hoffmann M."/>
            <person name="Balkey M."/>
            <person name="Luo Y."/>
        </authorList>
    </citation>
    <scope>NUCLEOTIDE SEQUENCE</scope>
    <source>
        <strain evidence="6">CFSAN030538</strain>
    </source>
</reference>
<feature type="domain" description="MobA/MobL protein" evidence="3">
    <location>
        <begin position="18"/>
        <end position="47"/>
    </location>
</feature>
<evidence type="ECO:0000313" key="5">
    <source>
        <dbReference type="EMBL" id="HAE1651207.1"/>
    </source>
</evidence>
<keyword evidence="2" id="KW-0184">Conjugation</keyword>
<evidence type="ECO:0000313" key="6">
    <source>
        <dbReference type="EMBL" id="QWJ70507.1"/>
    </source>
</evidence>
<evidence type="ECO:0000259" key="3">
    <source>
        <dbReference type="Pfam" id="PF03389"/>
    </source>
</evidence>
<sequence>MAIFHMSAQTITRSKGHSSVAAAAYRHGEKLTDEHTGEIHDYKKRREFLIV</sequence>
<reference evidence="5" key="3">
    <citation type="submission" date="2019-10" db="EMBL/GenBank/DDBJ databases">
        <authorList>
            <consortium name="NCBI Pathogen Detection Project"/>
        </authorList>
    </citation>
    <scope>NUCLEOTIDE SEQUENCE</scope>
    <source>
        <strain evidence="5">Salmonella enterica</strain>
    </source>
</reference>
<accession>A0A726ZP49</accession>
<protein>
    <submittedName>
        <fullName evidence="6">MobA/MobL family protein</fullName>
    </submittedName>
</protein>
<dbReference type="EMBL" id="DAARAS010000181">
    <property type="protein sequence ID" value="HAE1651207.1"/>
    <property type="molecule type" value="Genomic_DNA"/>
</dbReference>
<dbReference type="AlphaFoldDB" id="A0A726ZP49"/>
<dbReference type="EMBL" id="CP075144">
    <property type="protein sequence ID" value="QWJ70507.1"/>
    <property type="molecule type" value="Genomic_DNA"/>
</dbReference>
<dbReference type="Pfam" id="PF03389">
    <property type="entry name" value="MobA_MobL"/>
    <property type="match status" value="1"/>
</dbReference>
<evidence type="ECO:0000313" key="4">
    <source>
        <dbReference type="EMBL" id="HAB4467490.1"/>
    </source>
</evidence>
<gene>
    <name evidence="6" type="ORF">ABB53_005515</name>
    <name evidence="5" type="ORF">G2974_23250</name>
    <name evidence="4" type="ORF">GBZ04_23165</name>
</gene>
<name>A0A726ZP49_SALDZ</name>
<reference evidence="5" key="1">
    <citation type="journal article" date="2018" name="Genome Biol.">
        <title>SKESA: strategic k-mer extension for scrupulous assemblies.</title>
        <authorList>
            <person name="Souvorov A."/>
            <person name="Agarwala R."/>
            <person name="Lipman D.J."/>
        </authorList>
    </citation>
    <scope>NUCLEOTIDE SEQUENCE</scope>
    <source>
        <strain evidence="5">Salmonella enterica</strain>
    </source>
</reference>
<dbReference type="Gene3D" id="3.30.930.30">
    <property type="match status" value="1"/>
</dbReference>
<evidence type="ECO:0000256" key="2">
    <source>
        <dbReference type="ARBA" id="ARBA00022971"/>
    </source>
</evidence>
<reference evidence="6" key="2">
    <citation type="submission" date="2018-07" db="EMBL/GenBank/DDBJ databases">
        <authorList>
            <consortium name="GenomeTrakr network: Whole genome sequencing for foodborne pathogen traceback"/>
        </authorList>
    </citation>
    <scope>NUCLEOTIDE SEQUENCE</scope>
    <source>
        <strain evidence="6">CFSAN030538</strain>
    </source>
</reference>
<dbReference type="EMBL" id="DAAGTH010000085">
    <property type="protein sequence ID" value="HAB4467490.1"/>
    <property type="molecule type" value="Genomic_DNA"/>
</dbReference>